<dbReference type="AlphaFoldDB" id="A0AAD9KT37"/>
<feature type="region of interest" description="Disordered" evidence="5">
    <location>
        <begin position="202"/>
        <end position="253"/>
    </location>
</feature>
<evidence type="ECO:0000256" key="4">
    <source>
        <dbReference type="ARBA" id="ARBA00038161"/>
    </source>
</evidence>
<evidence type="ECO:0000256" key="3">
    <source>
        <dbReference type="ARBA" id="ARBA00022553"/>
    </source>
</evidence>
<gene>
    <name evidence="6" type="ORF">NP493_639g02005</name>
</gene>
<dbReference type="EMBL" id="JAODUO010000639">
    <property type="protein sequence ID" value="KAK2176807.1"/>
    <property type="molecule type" value="Genomic_DNA"/>
</dbReference>
<evidence type="ECO:0000313" key="7">
    <source>
        <dbReference type="Proteomes" id="UP001209878"/>
    </source>
</evidence>
<evidence type="ECO:0000313" key="6">
    <source>
        <dbReference type="EMBL" id="KAK2176807.1"/>
    </source>
</evidence>
<dbReference type="Proteomes" id="UP001209878">
    <property type="component" value="Unassembled WGS sequence"/>
</dbReference>
<feature type="compositionally biased region" description="Low complexity" evidence="5">
    <location>
        <begin position="413"/>
        <end position="425"/>
    </location>
</feature>
<dbReference type="InterPro" id="IPR051976">
    <property type="entry name" value="Synaptopodin_domain"/>
</dbReference>
<dbReference type="GO" id="GO:0030018">
    <property type="term" value="C:Z disc"/>
    <property type="evidence" value="ECO:0007669"/>
    <property type="project" value="TreeGrafter"/>
</dbReference>
<name>A0AAD9KT37_RIDPI</name>
<reference evidence="6" key="1">
    <citation type="journal article" date="2023" name="Mol. Biol. Evol.">
        <title>Third-Generation Sequencing Reveals the Adaptive Role of the Epigenome in Three Deep-Sea Polychaetes.</title>
        <authorList>
            <person name="Perez M."/>
            <person name="Aroh O."/>
            <person name="Sun Y."/>
            <person name="Lan Y."/>
            <person name="Juniper S.K."/>
            <person name="Young C.R."/>
            <person name="Angers B."/>
            <person name="Qian P.Y."/>
        </authorList>
    </citation>
    <scope>NUCLEOTIDE SEQUENCE</scope>
    <source>
        <strain evidence="6">R07B-5</strain>
    </source>
</reference>
<protein>
    <submittedName>
        <fullName evidence="6">Uncharacterized protein</fullName>
    </submittedName>
</protein>
<dbReference type="GO" id="GO:0032233">
    <property type="term" value="P:positive regulation of actin filament bundle assembly"/>
    <property type="evidence" value="ECO:0007669"/>
    <property type="project" value="TreeGrafter"/>
</dbReference>
<keyword evidence="7" id="KW-1185">Reference proteome</keyword>
<keyword evidence="2" id="KW-0963">Cytoplasm</keyword>
<proteinExistence type="inferred from homology"/>
<comment type="subcellular location">
    <subcellularLocation>
        <location evidence="1">Cytoplasm</location>
    </subcellularLocation>
</comment>
<dbReference type="PANTHER" id="PTHR24217">
    <property type="entry name" value="PUTATIVE-RELATED"/>
    <property type="match status" value="1"/>
</dbReference>
<evidence type="ECO:0000256" key="5">
    <source>
        <dbReference type="SAM" id="MobiDB-lite"/>
    </source>
</evidence>
<sequence length="496" mass="54970">MTIGFAGDKENVAPETQSQSMFRVSKVSTESNVWQPQQVPHQPVAPQPQPQPTSQMDYHAAMQPLTCDTGDINGELTAHVLRRILYDGSGSDECHTPDSPFGRKKKIFADSSFYDDPEHKYPTIEEQIKMARKVALSLMSPANVTARGHKMFIKRRQKSQKWTTDEFGHLQDTAPEYFTFEAESEEEEKYYNPNPWRPVHTWQPPSHMSPQVVHQHPHARPTSLVKPAPPPQQPSFVPAPPPPPPVPSGTGTWKPSPADFVDLNKRIMTQEESEKMRMYSQKTSHTAVSPQACFSLARDLHNMKGKGGKLFAKRRARVDKWVVDESSVPQAVPTPELIKKLTGGMVPPPADVPPPKSGPRLQQMIQMPKPAMTPWEAAQSGDVDKAFDHIDSYERQVALANMGVPPAAVMSAPGFSPAPSSSASSNNARLPDGARKIQGWGGTPSSCSQQLNAVDRQCTFRCQSSACHGDSSWFPSRELHCRPRCRGLQPFPVGRL</sequence>
<comment type="caution">
    <text evidence="6">The sequence shown here is derived from an EMBL/GenBank/DDBJ whole genome shotgun (WGS) entry which is preliminary data.</text>
</comment>
<keyword evidence="3" id="KW-0597">Phosphoprotein</keyword>
<evidence type="ECO:0000256" key="1">
    <source>
        <dbReference type="ARBA" id="ARBA00004496"/>
    </source>
</evidence>
<feature type="compositionally biased region" description="Pro residues" evidence="5">
    <location>
        <begin position="227"/>
        <end position="247"/>
    </location>
</feature>
<comment type="similarity">
    <text evidence="4">Belongs to the synaptopodin family.</text>
</comment>
<feature type="region of interest" description="Disordered" evidence="5">
    <location>
        <begin position="413"/>
        <end position="448"/>
    </location>
</feature>
<evidence type="ECO:0000256" key="2">
    <source>
        <dbReference type="ARBA" id="ARBA00022490"/>
    </source>
</evidence>
<dbReference type="GO" id="GO:0003779">
    <property type="term" value="F:actin binding"/>
    <property type="evidence" value="ECO:0007669"/>
    <property type="project" value="TreeGrafter"/>
</dbReference>
<organism evidence="6 7">
    <name type="scientific">Ridgeia piscesae</name>
    <name type="common">Tubeworm</name>
    <dbReference type="NCBI Taxonomy" id="27915"/>
    <lineage>
        <taxon>Eukaryota</taxon>
        <taxon>Metazoa</taxon>
        <taxon>Spiralia</taxon>
        <taxon>Lophotrochozoa</taxon>
        <taxon>Annelida</taxon>
        <taxon>Polychaeta</taxon>
        <taxon>Sedentaria</taxon>
        <taxon>Canalipalpata</taxon>
        <taxon>Sabellida</taxon>
        <taxon>Siboglinidae</taxon>
        <taxon>Ridgeia</taxon>
    </lineage>
</organism>
<dbReference type="GO" id="GO:0015629">
    <property type="term" value="C:actin cytoskeleton"/>
    <property type="evidence" value="ECO:0007669"/>
    <property type="project" value="TreeGrafter"/>
</dbReference>
<feature type="compositionally biased region" description="Polar residues" evidence="5">
    <location>
        <begin position="14"/>
        <end position="34"/>
    </location>
</feature>
<dbReference type="PANTHER" id="PTHR24217:SF0">
    <property type="entry name" value="PDZ DOMAIN-CONTAINING PROTEIN"/>
    <property type="match status" value="1"/>
</dbReference>
<accession>A0AAD9KT37</accession>
<dbReference type="GO" id="GO:0005634">
    <property type="term" value="C:nucleus"/>
    <property type="evidence" value="ECO:0007669"/>
    <property type="project" value="TreeGrafter"/>
</dbReference>
<feature type="region of interest" description="Disordered" evidence="5">
    <location>
        <begin position="1"/>
        <end position="55"/>
    </location>
</feature>